<dbReference type="KEGG" id="obi:106883582"/>
<feature type="chain" id="PRO_5005582336" evidence="1">
    <location>
        <begin position="20"/>
        <end position="135"/>
    </location>
</feature>
<name>A0A0L8FG41_OCTBM</name>
<gene>
    <name evidence="2" type="ORF">OCBIM_22022617mg</name>
</gene>
<protein>
    <submittedName>
        <fullName evidence="2">Uncharacterized protein</fullName>
    </submittedName>
</protein>
<dbReference type="AlphaFoldDB" id="A0A0L8FG41"/>
<proteinExistence type="predicted"/>
<reference evidence="2" key="1">
    <citation type="submission" date="2015-07" db="EMBL/GenBank/DDBJ databases">
        <title>MeaNS - Measles Nucleotide Surveillance Program.</title>
        <authorList>
            <person name="Tran T."/>
            <person name="Druce J."/>
        </authorList>
    </citation>
    <scope>NUCLEOTIDE SEQUENCE</scope>
    <source>
        <strain evidence="2">UCB-OBI-ISO-001</strain>
        <tissue evidence="2">Gonad</tissue>
    </source>
</reference>
<organism evidence="2">
    <name type="scientific">Octopus bimaculoides</name>
    <name type="common">California two-spotted octopus</name>
    <dbReference type="NCBI Taxonomy" id="37653"/>
    <lineage>
        <taxon>Eukaryota</taxon>
        <taxon>Metazoa</taxon>
        <taxon>Spiralia</taxon>
        <taxon>Lophotrochozoa</taxon>
        <taxon>Mollusca</taxon>
        <taxon>Cephalopoda</taxon>
        <taxon>Coleoidea</taxon>
        <taxon>Octopodiformes</taxon>
        <taxon>Octopoda</taxon>
        <taxon>Incirrata</taxon>
        <taxon>Octopodidae</taxon>
        <taxon>Octopus</taxon>
    </lineage>
</organism>
<feature type="signal peptide" evidence="1">
    <location>
        <begin position="1"/>
        <end position="19"/>
    </location>
</feature>
<evidence type="ECO:0000313" key="2">
    <source>
        <dbReference type="EMBL" id="KOF62625.1"/>
    </source>
</evidence>
<dbReference type="OrthoDB" id="10376729at2759"/>
<dbReference type="EMBL" id="KQ432913">
    <property type="protein sequence ID" value="KOF62625.1"/>
    <property type="molecule type" value="Genomic_DNA"/>
</dbReference>
<keyword evidence="1" id="KW-0732">Signal</keyword>
<sequence length="135" mass="15025">MDILKFFCCLSALCCLASAGIYEIIQSENIKLNGEATLNITVPNMRRPVVWRCNNYKYECDRTCANGTNYKVMQSGNTSTLSITKVTEDCLTWMFADYNINFGTTDLKISNGAQGTSGLRTHFIFVIGIINAVII</sequence>
<evidence type="ECO:0000256" key="1">
    <source>
        <dbReference type="SAM" id="SignalP"/>
    </source>
</evidence>
<accession>A0A0L8FG41</accession>